<dbReference type="RefSeq" id="WP_136954073.1">
    <property type="nucleotide sequence ID" value="NZ_CP039712.1"/>
</dbReference>
<dbReference type="OrthoDB" id="2146076at2"/>
<gene>
    <name evidence="1" type="ORF">FA707_10060</name>
</gene>
<evidence type="ECO:0000313" key="2">
    <source>
        <dbReference type="Proteomes" id="UP000298615"/>
    </source>
</evidence>
<dbReference type="EMBL" id="CP039712">
    <property type="protein sequence ID" value="QCI87251.1"/>
    <property type="molecule type" value="Genomic_DNA"/>
</dbReference>
<dbReference type="Proteomes" id="UP000298615">
    <property type="component" value="Chromosome"/>
</dbReference>
<reference evidence="1 2" key="1">
    <citation type="submission" date="2019-04" db="EMBL/GenBank/DDBJ databases">
        <title>Vagococcus sp. nov., isolated from faeces of yaks (Bos grunniens).</title>
        <authorList>
            <person name="Ge Y."/>
        </authorList>
    </citation>
    <scope>NUCLEOTIDE SEQUENCE [LARGE SCALE GENOMIC DNA]</scope>
    <source>
        <strain evidence="1 2">MN-17</strain>
    </source>
</reference>
<accession>A0A4D7CXN9</accession>
<proteinExistence type="predicted"/>
<protein>
    <submittedName>
        <fullName evidence="1">Uncharacterized protein</fullName>
    </submittedName>
</protein>
<dbReference type="KEGG" id="vao:FA707_10060"/>
<evidence type="ECO:0000313" key="1">
    <source>
        <dbReference type="EMBL" id="QCI87251.1"/>
    </source>
</evidence>
<dbReference type="AlphaFoldDB" id="A0A4D7CXN9"/>
<sequence>MKQTNVGFYAQKINNVVEVTEQTGEAMNPFFEIVRHAIDNGTVADITEEQYKGIKEAFGTGLENYKKLAGLLKDQKAPIKVIGIHKKFEKTYEDYIVSCQAMIDSLGATPADLDVEKFNQSEAQQDEVTETLAFCVQRLSNLLLK</sequence>
<name>A0A4D7CXN9_9ENTE</name>
<organism evidence="1 2">
    <name type="scientific">Vagococcus zengguangii</name>
    <dbReference type="NCBI Taxonomy" id="2571750"/>
    <lineage>
        <taxon>Bacteria</taxon>
        <taxon>Bacillati</taxon>
        <taxon>Bacillota</taxon>
        <taxon>Bacilli</taxon>
        <taxon>Lactobacillales</taxon>
        <taxon>Enterococcaceae</taxon>
        <taxon>Vagococcus</taxon>
    </lineage>
</organism>
<keyword evidence="2" id="KW-1185">Reference proteome</keyword>